<name>A0ACD3B5E6_9AGAR</name>
<evidence type="ECO:0000313" key="1">
    <source>
        <dbReference type="EMBL" id="TFK73538.1"/>
    </source>
</evidence>
<reference evidence="1 2" key="1">
    <citation type="journal article" date="2019" name="Nat. Ecol. Evol.">
        <title>Megaphylogeny resolves global patterns of mushroom evolution.</title>
        <authorList>
            <person name="Varga T."/>
            <person name="Krizsan K."/>
            <person name="Foldi C."/>
            <person name="Dima B."/>
            <person name="Sanchez-Garcia M."/>
            <person name="Sanchez-Ramirez S."/>
            <person name="Szollosi G.J."/>
            <person name="Szarkandi J.G."/>
            <person name="Papp V."/>
            <person name="Albert L."/>
            <person name="Andreopoulos W."/>
            <person name="Angelini C."/>
            <person name="Antonin V."/>
            <person name="Barry K.W."/>
            <person name="Bougher N.L."/>
            <person name="Buchanan P."/>
            <person name="Buyck B."/>
            <person name="Bense V."/>
            <person name="Catcheside P."/>
            <person name="Chovatia M."/>
            <person name="Cooper J."/>
            <person name="Damon W."/>
            <person name="Desjardin D."/>
            <person name="Finy P."/>
            <person name="Geml J."/>
            <person name="Haridas S."/>
            <person name="Hughes K."/>
            <person name="Justo A."/>
            <person name="Karasinski D."/>
            <person name="Kautmanova I."/>
            <person name="Kiss B."/>
            <person name="Kocsube S."/>
            <person name="Kotiranta H."/>
            <person name="LaButti K.M."/>
            <person name="Lechner B.E."/>
            <person name="Liimatainen K."/>
            <person name="Lipzen A."/>
            <person name="Lukacs Z."/>
            <person name="Mihaltcheva S."/>
            <person name="Morgado L.N."/>
            <person name="Niskanen T."/>
            <person name="Noordeloos M.E."/>
            <person name="Ohm R.A."/>
            <person name="Ortiz-Santana B."/>
            <person name="Ovrebo C."/>
            <person name="Racz N."/>
            <person name="Riley R."/>
            <person name="Savchenko A."/>
            <person name="Shiryaev A."/>
            <person name="Soop K."/>
            <person name="Spirin V."/>
            <person name="Szebenyi C."/>
            <person name="Tomsovsky M."/>
            <person name="Tulloss R.E."/>
            <person name="Uehling J."/>
            <person name="Grigoriev I.V."/>
            <person name="Vagvolgyi C."/>
            <person name="Papp T."/>
            <person name="Martin F.M."/>
            <person name="Miettinen O."/>
            <person name="Hibbett D.S."/>
            <person name="Nagy L.G."/>
        </authorList>
    </citation>
    <scope>NUCLEOTIDE SEQUENCE [LARGE SCALE GENOMIC DNA]</scope>
    <source>
        <strain evidence="1 2">NL-1719</strain>
    </source>
</reference>
<gene>
    <name evidence="1" type="ORF">BDN72DRAFT_761587</name>
</gene>
<organism evidence="1 2">
    <name type="scientific">Pluteus cervinus</name>
    <dbReference type="NCBI Taxonomy" id="181527"/>
    <lineage>
        <taxon>Eukaryota</taxon>
        <taxon>Fungi</taxon>
        <taxon>Dikarya</taxon>
        <taxon>Basidiomycota</taxon>
        <taxon>Agaricomycotina</taxon>
        <taxon>Agaricomycetes</taxon>
        <taxon>Agaricomycetidae</taxon>
        <taxon>Agaricales</taxon>
        <taxon>Pluteineae</taxon>
        <taxon>Pluteaceae</taxon>
        <taxon>Pluteus</taxon>
    </lineage>
</organism>
<dbReference type="Proteomes" id="UP000308600">
    <property type="component" value="Unassembled WGS sequence"/>
</dbReference>
<keyword evidence="2" id="KW-1185">Reference proteome</keyword>
<accession>A0ACD3B5E6</accession>
<dbReference type="EMBL" id="ML208275">
    <property type="protein sequence ID" value="TFK73538.1"/>
    <property type="molecule type" value="Genomic_DNA"/>
</dbReference>
<evidence type="ECO:0000313" key="2">
    <source>
        <dbReference type="Proteomes" id="UP000308600"/>
    </source>
</evidence>
<protein>
    <submittedName>
        <fullName evidence="1">Benzoate para-hydroxylase</fullName>
    </submittedName>
</protein>
<proteinExistence type="predicted"/>
<sequence>MEARHVYLLFCGAFIVAFLNYFTRPDPLKDVPGPWLAKYTSLLLAYHTRTGKRFLYIDSLHQKYGPLVRITPTQVSCSSPDAPSIIYAQGSSALSKTPFYRAFYVSGTPSLFSTQDRFDHASKRRVLAHPFSYSSVKQFESWIQTTLGKFINGLDARCLPPSSTSGGAEIAGRPSGGSNTSASKVKWVDMLAWFNYMTFDVISDLAFGEPLGMVDRGSDILDTKSDATGVAAMIDYRGRTAAFLGLFPAILPPSSISSWCMWILANIIPDEFISRGLNSTDSLSKIARKCVRRRLSEGGEVKRGDLLDRLVEGLGKQDEIVQEDDVVTEAMLLLTAGSDTTANSSAAILFHILRNPRVHKALLEELSQLEIDEGEEGLMLPSHDQVKNLPYLQATIDEGLRKFATNAFGLPRVVSDGSSVEISGKLFPPGIELSAPAWSIQHDPSVWGDPFEFRPERWLEDGNTHLKKHLLTFGMGPRMCIGKNLAYMQMQLMIATVILRYDFELRDETLESVEGFMHKPVDLWVTIKRRD</sequence>